<name>A0AAD9VM45_9HYME</name>
<dbReference type="Proteomes" id="UP001258017">
    <property type="component" value="Unassembled WGS sequence"/>
</dbReference>
<dbReference type="AlphaFoldDB" id="A0AAD9VM45"/>
<dbReference type="Pfam" id="PF14769">
    <property type="entry name" value="CLAMP"/>
    <property type="match status" value="1"/>
</dbReference>
<sequence>MLESKTYRSKSTPDEFNEAEHVKSVGNIFLSEPFVSINYNNEITSHRKVKSETKVESNINYDDLCGPWFYLANPTHARYDNLFVPKLCTWESISFKDITFMKEHQQDKNAILLFLKCKFSKCISADRNDIFPKIAWEIFELARSNSFAVKGISASIGLFYLTHRYFLSNTWCTMEDTYNFFCNTLLVHTVLSPPKSDEIFNLDECKLLLEIFHTIYMENLILLRLVCSSNYSLTMSFGNIVPISQEEPSSL</sequence>
<gene>
    <name evidence="1" type="ORF">KPH14_010810</name>
</gene>
<evidence type="ECO:0000313" key="1">
    <source>
        <dbReference type="EMBL" id="KAK2579499.1"/>
    </source>
</evidence>
<protein>
    <submittedName>
        <fullName evidence="1">Uncharacterized protein</fullName>
    </submittedName>
</protein>
<dbReference type="InterPro" id="IPR032727">
    <property type="entry name" value="CLAMP"/>
</dbReference>
<dbReference type="EMBL" id="JAIFRP010000084">
    <property type="protein sequence ID" value="KAK2579499.1"/>
    <property type="molecule type" value="Genomic_DNA"/>
</dbReference>
<proteinExistence type="predicted"/>
<keyword evidence="2" id="KW-1185">Reference proteome</keyword>
<evidence type="ECO:0000313" key="2">
    <source>
        <dbReference type="Proteomes" id="UP001258017"/>
    </source>
</evidence>
<comment type="caution">
    <text evidence="1">The sequence shown here is derived from an EMBL/GenBank/DDBJ whole genome shotgun (WGS) entry which is preliminary data.</text>
</comment>
<organism evidence="1 2">
    <name type="scientific">Odynerus spinipes</name>
    <dbReference type="NCBI Taxonomy" id="1348599"/>
    <lineage>
        <taxon>Eukaryota</taxon>
        <taxon>Metazoa</taxon>
        <taxon>Ecdysozoa</taxon>
        <taxon>Arthropoda</taxon>
        <taxon>Hexapoda</taxon>
        <taxon>Insecta</taxon>
        <taxon>Pterygota</taxon>
        <taxon>Neoptera</taxon>
        <taxon>Endopterygota</taxon>
        <taxon>Hymenoptera</taxon>
        <taxon>Apocrita</taxon>
        <taxon>Aculeata</taxon>
        <taxon>Vespoidea</taxon>
        <taxon>Vespidae</taxon>
        <taxon>Eumeninae</taxon>
        <taxon>Odynerus</taxon>
    </lineage>
</organism>
<accession>A0AAD9VM45</accession>
<reference evidence="1" key="2">
    <citation type="journal article" date="2023" name="Commun. Biol.">
        <title>Intrasexual cuticular hydrocarbon dimorphism in a wasp sheds light on hydrocarbon biosynthesis genes in Hymenoptera.</title>
        <authorList>
            <person name="Moris V.C."/>
            <person name="Podsiadlowski L."/>
            <person name="Martin S."/>
            <person name="Oeyen J.P."/>
            <person name="Donath A."/>
            <person name="Petersen M."/>
            <person name="Wilbrandt J."/>
            <person name="Misof B."/>
            <person name="Liedtke D."/>
            <person name="Thamm M."/>
            <person name="Scheiner R."/>
            <person name="Schmitt T."/>
            <person name="Niehuis O."/>
        </authorList>
    </citation>
    <scope>NUCLEOTIDE SEQUENCE</scope>
    <source>
        <strain evidence="1">GBR_01_08_01A</strain>
    </source>
</reference>
<reference evidence="1" key="1">
    <citation type="submission" date="2021-08" db="EMBL/GenBank/DDBJ databases">
        <authorList>
            <person name="Misof B."/>
            <person name="Oliver O."/>
            <person name="Podsiadlowski L."/>
            <person name="Donath A."/>
            <person name="Peters R."/>
            <person name="Mayer C."/>
            <person name="Rust J."/>
            <person name="Gunkel S."/>
            <person name="Lesny P."/>
            <person name="Martin S."/>
            <person name="Oeyen J.P."/>
            <person name="Petersen M."/>
            <person name="Panagiotis P."/>
            <person name="Wilbrandt J."/>
            <person name="Tanja T."/>
        </authorList>
    </citation>
    <scope>NUCLEOTIDE SEQUENCE</scope>
    <source>
        <strain evidence="1">GBR_01_08_01A</strain>
        <tissue evidence="1">Thorax + abdomen</tissue>
    </source>
</reference>